<reference evidence="7" key="1">
    <citation type="submission" date="2006-06" db="EMBL/GenBank/DDBJ databases">
        <title>Complete sequence of chromosome of Chelativorans sp. BNC1.</title>
        <authorList>
            <consortium name="US DOE Joint Genome Institute"/>
            <person name="Copeland A."/>
            <person name="Lucas S."/>
            <person name="Lapidus A."/>
            <person name="Barry K."/>
            <person name="Detter J.C."/>
            <person name="Glavina del Rio T."/>
            <person name="Hammon N."/>
            <person name="Israni S."/>
            <person name="Dalin E."/>
            <person name="Tice H."/>
            <person name="Pitluck S."/>
            <person name="Chertkov O."/>
            <person name="Brettin T."/>
            <person name="Bruce D."/>
            <person name="Han C."/>
            <person name="Tapia R."/>
            <person name="Gilna P."/>
            <person name="Schmutz J."/>
            <person name="Larimer F."/>
            <person name="Land M."/>
            <person name="Hauser L."/>
            <person name="Kyrpides N."/>
            <person name="Mikhailova N."/>
            <person name="Richardson P."/>
        </authorList>
    </citation>
    <scope>NUCLEOTIDE SEQUENCE</scope>
    <source>
        <strain evidence="7">BNC1</strain>
    </source>
</reference>
<dbReference type="InterPro" id="IPR036390">
    <property type="entry name" value="WH_DNA-bd_sf"/>
</dbReference>
<dbReference type="InterPro" id="IPR012318">
    <property type="entry name" value="HTH_CRP"/>
</dbReference>
<dbReference type="CDD" id="cd00038">
    <property type="entry name" value="CAP_ED"/>
    <property type="match status" value="1"/>
</dbReference>
<keyword evidence="4" id="KW-0535">Nitrogen fixation</keyword>
<proteinExistence type="predicted"/>
<evidence type="ECO:0000256" key="2">
    <source>
        <dbReference type="ARBA" id="ARBA00023125"/>
    </source>
</evidence>
<dbReference type="InterPro" id="IPR050397">
    <property type="entry name" value="Env_Response_Regulators"/>
</dbReference>
<protein>
    <submittedName>
        <fullName evidence="7">Transcriptional regulator, Crp/Fnr family</fullName>
    </submittedName>
</protein>
<keyword evidence="2" id="KW-0238">DNA-binding</keyword>
<dbReference type="PROSITE" id="PS50042">
    <property type="entry name" value="CNMP_BINDING_3"/>
    <property type="match status" value="1"/>
</dbReference>
<accession>Q11G63</accession>
<evidence type="ECO:0000256" key="1">
    <source>
        <dbReference type="ARBA" id="ARBA00023015"/>
    </source>
</evidence>
<gene>
    <name evidence="7" type="ordered locus">Meso_2220</name>
</gene>
<dbReference type="PROSITE" id="PS51063">
    <property type="entry name" value="HTH_CRP_2"/>
    <property type="match status" value="1"/>
</dbReference>
<dbReference type="OrthoDB" id="667966at2"/>
<dbReference type="eggNOG" id="COG0664">
    <property type="taxonomic scope" value="Bacteria"/>
</dbReference>
<dbReference type="Pfam" id="PF00027">
    <property type="entry name" value="cNMP_binding"/>
    <property type="match status" value="1"/>
</dbReference>
<dbReference type="HOGENOM" id="CLU_075053_0_1_5"/>
<dbReference type="FunFam" id="1.10.10.10:FF:000028">
    <property type="entry name" value="Fumarate/nitrate reduction transcriptional regulator Fnr"/>
    <property type="match status" value="1"/>
</dbReference>
<feature type="domain" description="Cyclic nucleotide-binding" evidence="5">
    <location>
        <begin position="44"/>
        <end position="92"/>
    </location>
</feature>
<dbReference type="KEGG" id="mes:Meso_2220"/>
<keyword evidence="1" id="KW-0805">Transcription regulation</keyword>
<keyword evidence="3" id="KW-0804">Transcription</keyword>
<dbReference type="Gene3D" id="2.60.120.10">
    <property type="entry name" value="Jelly Rolls"/>
    <property type="match status" value="1"/>
</dbReference>
<dbReference type="SUPFAM" id="SSF46785">
    <property type="entry name" value="Winged helix' DNA-binding domain"/>
    <property type="match status" value="1"/>
</dbReference>
<dbReference type="PROSITE" id="PS00042">
    <property type="entry name" value="HTH_CRP_1"/>
    <property type="match status" value="1"/>
</dbReference>
<dbReference type="EMBL" id="CP000390">
    <property type="protein sequence ID" value="ABG63612.1"/>
    <property type="molecule type" value="Genomic_DNA"/>
</dbReference>
<evidence type="ECO:0000256" key="4">
    <source>
        <dbReference type="ARBA" id="ARBA00023231"/>
    </source>
</evidence>
<dbReference type="GO" id="GO:0005829">
    <property type="term" value="C:cytosol"/>
    <property type="evidence" value="ECO:0007669"/>
    <property type="project" value="TreeGrafter"/>
</dbReference>
<dbReference type="AlphaFoldDB" id="Q11G63"/>
<dbReference type="SMART" id="SM00419">
    <property type="entry name" value="HTH_CRP"/>
    <property type="match status" value="1"/>
</dbReference>
<dbReference type="STRING" id="266779.Meso_2220"/>
<dbReference type="PANTHER" id="PTHR24567">
    <property type="entry name" value="CRP FAMILY TRANSCRIPTIONAL REGULATORY PROTEIN"/>
    <property type="match status" value="1"/>
</dbReference>
<dbReference type="PANTHER" id="PTHR24567:SF75">
    <property type="entry name" value="FUMARATE AND NITRATE REDUCTION REGULATORY PROTEIN"/>
    <property type="match status" value="1"/>
</dbReference>
<dbReference type="PRINTS" id="PR00034">
    <property type="entry name" value="HTHCRP"/>
</dbReference>
<evidence type="ECO:0000256" key="3">
    <source>
        <dbReference type="ARBA" id="ARBA00023163"/>
    </source>
</evidence>
<dbReference type="Gene3D" id="1.10.10.10">
    <property type="entry name" value="Winged helix-like DNA-binding domain superfamily/Winged helix DNA-binding domain"/>
    <property type="match status" value="1"/>
</dbReference>
<dbReference type="InterPro" id="IPR018490">
    <property type="entry name" value="cNMP-bd_dom_sf"/>
</dbReference>
<sequence>MLSHNAIQASSTRIHPDVPVTRHTATQLVPPAFAASQPHQVILYASNAEIYGQSERATALYQVEFGAVRVYRLLSDGRRQISAFHVAGEVFGFEADGHHHFFAEAICNSAVRIFRQPLGADVARGILPIALKALIRAQEHLLVIGRQNAAERVAAFLLDQLERQGGLPQVELAMSRTDIGDYLGLTIETVSRVFSKFREKGYIRLQGVRTVELIKPEALRALCV</sequence>
<name>Q11G63_CHESB</name>
<dbReference type="Pfam" id="PF13545">
    <property type="entry name" value="HTH_Crp_2"/>
    <property type="match status" value="1"/>
</dbReference>
<dbReference type="InterPro" id="IPR036388">
    <property type="entry name" value="WH-like_DNA-bd_sf"/>
</dbReference>
<dbReference type="InterPro" id="IPR000595">
    <property type="entry name" value="cNMP-bd_dom"/>
</dbReference>
<organism evidence="7">
    <name type="scientific">Chelativorans sp. (strain BNC1)</name>
    <dbReference type="NCBI Taxonomy" id="266779"/>
    <lineage>
        <taxon>Bacteria</taxon>
        <taxon>Pseudomonadati</taxon>
        <taxon>Pseudomonadota</taxon>
        <taxon>Alphaproteobacteria</taxon>
        <taxon>Hyphomicrobiales</taxon>
        <taxon>Phyllobacteriaceae</taxon>
        <taxon>Chelativorans</taxon>
    </lineage>
</organism>
<dbReference type="InterPro" id="IPR018335">
    <property type="entry name" value="Tscrpt_reg_HTH_Crp-type_CS"/>
</dbReference>
<dbReference type="GO" id="GO:0003677">
    <property type="term" value="F:DNA binding"/>
    <property type="evidence" value="ECO:0007669"/>
    <property type="project" value="UniProtKB-KW"/>
</dbReference>
<dbReference type="GO" id="GO:0003700">
    <property type="term" value="F:DNA-binding transcription factor activity"/>
    <property type="evidence" value="ECO:0007669"/>
    <property type="project" value="InterPro"/>
</dbReference>
<dbReference type="CDD" id="cd00092">
    <property type="entry name" value="HTH_CRP"/>
    <property type="match status" value="1"/>
</dbReference>
<dbReference type="SUPFAM" id="SSF51206">
    <property type="entry name" value="cAMP-binding domain-like"/>
    <property type="match status" value="1"/>
</dbReference>
<evidence type="ECO:0000313" key="7">
    <source>
        <dbReference type="EMBL" id="ABG63612.1"/>
    </source>
</evidence>
<dbReference type="InterPro" id="IPR014710">
    <property type="entry name" value="RmlC-like_jellyroll"/>
</dbReference>
<evidence type="ECO:0000259" key="6">
    <source>
        <dbReference type="PROSITE" id="PS51063"/>
    </source>
</evidence>
<feature type="domain" description="HTH crp-type" evidence="6">
    <location>
        <begin position="147"/>
        <end position="217"/>
    </location>
</feature>
<evidence type="ECO:0000259" key="5">
    <source>
        <dbReference type="PROSITE" id="PS50042"/>
    </source>
</evidence>